<sequence>MGMYASARGWVEIDFSQRRSAEEIIQRHHDGHYSGGWAFPAKPFNWTLYLFYGGDLREGELPWLRAQVTELAALPPADEDGDRPRGLFVITDERGNAVVWQVRDGVVDELPAPSLSWLGE</sequence>
<keyword evidence="2" id="KW-1185">Reference proteome</keyword>
<dbReference type="EMBL" id="JACHNB010000001">
    <property type="protein sequence ID" value="MBB4742314.1"/>
    <property type="molecule type" value="Genomic_DNA"/>
</dbReference>
<gene>
    <name evidence="1" type="ORF">BJY16_005773</name>
</gene>
<dbReference type="AlphaFoldDB" id="A0A7W7H1N4"/>
<reference evidence="1 2" key="1">
    <citation type="submission" date="2020-08" db="EMBL/GenBank/DDBJ databases">
        <title>Sequencing the genomes of 1000 actinobacteria strains.</title>
        <authorList>
            <person name="Klenk H.-P."/>
        </authorList>
    </citation>
    <scope>NUCLEOTIDE SEQUENCE [LARGE SCALE GENOMIC DNA]</scope>
    <source>
        <strain evidence="1 2">DSM 45809</strain>
    </source>
</reference>
<evidence type="ECO:0000313" key="2">
    <source>
        <dbReference type="Proteomes" id="UP000546162"/>
    </source>
</evidence>
<proteinExistence type="predicted"/>
<accession>A0A7W7H1N4</accession>
<name>A0A7W7H1N4_9ACTN</name>
<protein>
    <submittedName>
        <fullName evidence="1">Uncharacterized protein</fullName>
    </submittedName>
</protein>
<comment type="caution">
    <text evidence="1">The sequence shown here is derived from an EMBL/GenBank/DDBJ whole genome shotgun (WGS) entry which is preliminary data.</text>
</comment>
<evidence type="ECO:0000313" key="1">
    <source>
        <dbReference type="EMBL" id="MBB4742314.1"/>
    </source>
</evidence>
<organism evidence="1 2">
    <name type="scientific">Actinoplanes octamycinicus</name>
    <dbReference type="NCBI Taxonomy" id="135948"/>
    <lineage>
        <taxon>Bacteria</taxon>
        <taxon>Bacillati</taxon>
        <taxon>Actinomycetota</taxon>
        <taxon>Actinomycetes</taxon>
        <taxon>Micromonosporales</taxon>
        <taxon>Micromonosporaceae</taxon>
        <taxon>Actinoplanes</taxon>
    </lineage>
</organism>
<dbReference type="RefSeq" id="WP_185042697.1">
    <property type="nucleotide sequence ID" value="NZ_BAABFG010000005.1"/>
</dbReference>
<dbReference type="Proteomes" id="UP000546162">
    <property type="component" value="Unassembled WGS sequence"/>
</dbReference>